<dbReference type="SMART" id="SM00354">
    <property type="entry name" value="HTH_LACI"/>
    <property type="match status" value="1"/>
</dbReference>
<dbReference type="AlphaFoldDB" id="A0A7K3MCE8"/>
<dbReference type="CDD" id="cd01392">
    <property type="entry name" value="HTH_LacI"/>
    <property type="match status" value="1"/>
</dbReference>
<dbReference type="SUPFAM" id="SSF53822">
    <property type="entry name" value="Periplasmic binding protein-like I"/>
    <property type="match status" value="1"/>
</dbReference>
<dbReference type="EMBL" id="WLZY01000015">
    <property type="protein sequence ID" value="NDL60924.1"/>
    <property type="molecule type" value="Genomic_DNA"/>
</dbReference>
<dbReference type="Gene3D" id="1.10.260.40">
    <property type="entry name" value="lambda repressor-like DNA-binding domains"/>
    <property type="match status" value="1"/>
</dbReference>
<proteinExistence type="predicted"/>
<name>A0A7K3MCE8_9ACTN</name>
<dbReference type="GO" id="GO:0003700">
    <property type="term" value="F:DNA-binding transcription factor activity"/>
    <property type="evidence" value="ECO:0007669"/>
    <property type="project" value="TreeGrafter"/>
</dbReference>
<dbReference type="InterPro" id="IPR000843">
    <property type="entry name" value="HTH_LacI"/>
</dbReference>
<evidence type="ECO:0000259" key="5">
    <source>
        <dbReference type="PROSITE" id="PS50932"/>
    </source>
</evidence>
<evidence type="ECO:0000313" key="6">
    <source>
        <dbReference type="EMBL" id="NDL60924.1"/>
    </source>
</evidence>
<keyword evidence="2 6" id="KW-0238">DNA-binding</keyword>
<dbReference type="PANTHER" id="PTHR30146:SF109">
    <property type="entry name" value="HTH-TYPE TRANSCRIPTIONAL REGULATOR GALS"/>
    <property type="match status" value="1"/>
</dbReference>
<dbReference type="SUPFAM" id="SSF47413">
    <property type="entry name" value="lambda repressor-like DNA-binding domains"/>
    <property type="match status" value="1"/>
</dbReference>
<feature type="region of interest" description="Disordered" evidence="4">
    <location>
        <begin position="1"/>
        <end position="24"/>
    </location>
</feature>
<dbReference type="InterPro" id="IPR010982">
    <property type="entry name" value="Lambda_DNA-bd_dom_sf"/>
</dbReference>
<dbReference type="Pfam" id="PF00356">
    <property type="entry name" value="LacI"/>
    <property type="match status" value="1"/>
</dbReference>
<dbReference type="GO" id="GO:0000976">
    <property type="term" value="F:transcription cis-regulatory region binding"/>
    <property type="evidence" value="ECO:0007669"/>
    <property type="project" value="TreeGrafter"/>
</dbReference>
<dbReference type="PANTHER" id="PTHR30146">
    <property type="entry name" value="LACI-RELATED TRANSCRIPTIONAL REPRESSOR"/>
    <property type="match status" value="1"/>
</dbReference>
<dbReference type="Gene3D" id="3.40.50.2300">
    <property type="match status" value="2"/>
</dbReference>
<dbReference type="Proteomes" id="UP000460435">
    <property type="component" value="Unassembled WGS sequence"/>
</dbReference>
<dbReference type="Pfam" id="PF00532">
    <property type="entry name" value="Peripla_BP_1"/>
    <property type="match status" value="1"/>
</dbReference>
<protein>
    <submittedName>
        <fullName evidence="6">LacI family DNA-binding transcriptional regulator</fullName>
    </submittedName>
</protein>
<dbReference type="PROSITE" id="PS50932">
    <property type="entry name" value="HTH_LACI_2"/>
    <property type="match status" value="1"/>
</dbReference>
<dbReference type="InterPro" id="IPR028082">
    <property type="entry name" value="Peripla_BP_I"/>
</dbReference>
<evidence type="ECO:0000256" key="2">
    <source>
        <dbReference type="ARBA" id="ARBA00023125"/>
    </source>
</evidence>
<keyword evidence="1" id="KW-0805">Transcription regulation</keyword>
<dbReference type="CDD" id="cd06267">
    <property type="entry name" value="PBP1_LacI_sugar_binding-like"/>
    <property type="match status" value="1"/>
</dbReference>
<accession>A0A7K3MCE8</accession>
<keyword evidence="7" id="KW-1185">Reference proteome</keyword>
<comment type="caution">
    <text evidence="6">The sequence shown here is derived from an EMBL/GenBank/DDBJ whole genome shotgun (WGS) entry which is preliminary data.</text>
</comment>
<evidence type="ECO:0000256" key="1">
    <source>
        <dbReference type="ARBA" id="ARBA00023015"/>
    </source>
</evidence>
<keyword evidence="3" id="KW-0804">Transcription</keyword>
<evidence type="ECO:0000256" key="4">
    <source>
        <dbReference type="SAM" id="MobiDB-lite"/>
    </source>
</evidence>
<feature type="domain" description="HTH lacI-type" evidence="5">
    <location>
        <begin position="28"/>
        <end position="82"/>
    </location>
</feature>
<evidence type="ECO:0000313" key="7">
    <source>
        <dbReference type="Proteomes" id="UP000460435"/>
    </source>
</evidence>
<organism evidence="6 7">
    <name type="scientific">Phytoactinopolyspora mesophila</name>
    <dbReference type="NCBI Taxonomy" id="2650750"/>
    <lineage>
        <taxon>Bacteria</taxon>
        <taxon>Bacillati</taxon>
        <taxon>Actinomycetota</taxon>
        <taxon>Actinomycetes</taxon>
        <taxon>Jiangellales</taxon>
        <taxon>Jiangellaceae</taxon>
        <taxon>Phytoactinopolyspora</taxon>
    </lineage>
</organism>
<reference evidence="6 7" key="1">
    <citation type="submission" date="2019-11" db="EMBL/GenBank/DDBJ databases">
        <authorList>
            <person name="Li X.-J."/>
            <person name="Feng X.-M."/>
        </authorList>
    </citation>
    <scope>NUCLEOTIDE SEQUENCE [LARGE SCALE GENOMIC DNA]</scope>
    <source>
        <strain evidence="6 7">XMNu-373</strain>
    </source>
</reference>
<gene>
    <name evidence="6" type="ORF">F7O44_28000</name>
</gene>
<sequence>MEPPSNGETGGPAAAASSRPTESTLSRATLADVARLAGVSAKTVSRVFSGNAYVAGETRERVMSAALRLRFRPNDLARSLRHGGVSNTVGFVMGDITNPFYFQVAAGIERELARHGMTMILAATEDEPASEERVVETLLKQRVRALVIVPIAPDQSYLEGERILGTPVICVDRPATNLVADSIVLTNRAGTAEAVRALVAVGHRKIGFFCSPAGLYTHQQRLAGYRDALAEVGVTDTQRWERLDDPDGPAAQASVRALITSPDAPTAVVAGNNHASADVIRALGERRDEIAFVGFDDFQLADAFGISVIAYDPLDVGRRAAQRVLERLEEPTGAPQYIEVPTQLIQRGSGEIPPRPAP</sequence>
<evidence type="ECO:0000256" key="3">
    <source>
        <dbReference type="ARBA" id="ARBA00023163"/>
    </source>
</evidence>
<dbReference type="InterPro" id="IPR001761">
    <property type="entry name" value="Peripla_BP/Lac1_sug-bd_dom"/>
</dbReference>